<dbReference type="OrthoDB" id="48651at2759"/>
<dbReference type="InterPro" id="IPR000504">
    <property type="entry name" value="RRM_dom"/>
</dbReference>
<dbReference type="GO" id="GO:0003723">
    <property type="term" value="F:RNA binding"/>
    <property type="evidence" value="ECO:0007669"/>
    <property type="project" value="UniProtKB-UniRule"/>
</dbReference>
<feature type="compositionally biased region" description="Low complexity" evidence="3">
    <location>
        <begin position="319"/>
        <end position="330"/>
    </location>
</feature>
<feature type="region of interest" description="Disordered" evidence="3">
    <location>
        <begin position="238"/>
        <end position="625"/>
    </location>
</feature>
<dbReference type="SMART" id="SM00360">
    <property type="entry name" value="RRM"/>
    <property type="match status" value="1"/>
</dbReference>
<feature type="compositionally biased region" description="Basic and acidic residues" evidence="3">
    <location>
        <begin position="244"/>
        <end position="259"/>
    </location>
</feature>
<evidence type="ECO:0000313" key="5">
    <source>
        <dbReference type="EMBL" id="RVX74187.1"/>
    </source>
</evidence>
<dbReference type="Gene3D" id="3.30.70.330">
    <property type="match status" value="1"/>
</dbReference>
<dbReference type="Proteomes" id="UP000288859">
    <property type="component" value="Unassembled WGS sequence"/>
</dbReference>
<dbReference type="PANTHER" id="PTHR23236">
    <property type="entry name" value="EUKARYOTIC TRANSLATION INITIATION FACTOR 4B/4H"/>
    <property type="match status" value="1"/>
</dbReference>
<feature type="compositionally biased region" description="Low complexity" evidence="3">
    <location>
        <begin position="616"/>
        <end position="625"/>
    </location>
</feature>
<reference evidence="5 6" key="1">
    <citation type="submission" date="2017-03" db="EMBL/GenBank/DDBJ databases">
        <title>Genomes of endolithic fungi from Antarctica.</title>
        <authorList>
            <person name="Coleine C."/>
            <person name="Masonjones S."/>
            <person name="Stajich J.E."/>
        </authorList>
    </citation>
    <scope>NUCLEOTIDE SEQUENCE [LARGE SCALE GENOMIC DNA]</scope>
    <source>
        <strain evidence="5 6">CCFEE 6314</strain>
    </source>
</reference>
<dbReference type="PANTHER" id="PTHR23236:SF11">
    <property type="entry name" value="EUKARYOTIC TRANSLATION INITIATION FACTOR 4H"/>
    <property type="match status" value="1"/>
</dbReference>
<dbReference type="InterPro" id="IPR012677">
    <property type="entry name" value="Nucleotide-bd_a/b_plait_sf"/>
</dbReference>
<evidence type="ECO:0000313" key="6">
    <source>
        <dbReference type="Proteomes" id="UP000288859"/>
    </source>
</evidence>
<feature type="compositionally biased region" description="Basic and acidic residues" evidence="3">
    <location>
        <begin position="291"/>
        <end position="318"/>
    </location>
</feature>
<comment type="caution">
    <text evidence="5">The sequence shown here is derived from an EMBL/GenBank/DDBJ whole genome shotgun (WGS) entry which is preliminary data.</text>
</comment>
<gene>
    <name evidence="5" type="ORF">B0A52_02019</name>
</gene>
<dbReference type="EMBL" id="NAJM01000005">
    <property type="protein sequence ID" value="RVX74187.1"/>
    <property type="molecule type" value="Genomic_DNA"/>
</dbReference>
<proteinExistence type="predicted"/>
<feature type="compositionally biased region" description="Basic and acidic residues" evidence="3">
    <location>
        <begin position="385"/>
        <end position="395"/>
    </location>
</feature>
<feature type="domain" description="RRM" evidence="4">
    <location>
        <begin position="168"/>
        <end position="244"/>
    </location>
</feature>
<dbReference type="Pfam" id="PF00076">
    <property type="entry name" value="RRM_1"/>
    <property type="match status" value="1"/>
</dbReference>
<evidence type="ECO:0000259" key="4">
    <source>
        <dbReference type="PROSITE" id="PS50102"/>
    </source>
</evidence>
<dbReference type="SUPFAM" id="SSF54928">
    <property type="entry name" value="RNA-binding domain, RBD"/>
    <property type="match status" value="1"/>
</dbReference>
<dbReference type="GO" id="GO:0005730">
    <property type="term" value="C:nucleolus"/>
    <property type="evidence" value="ECO:0007669"/>
    <property type="project" value="TreeGrafter"/>
</dbReference>
<keyword evidence="1 2" id="KW-0694">RNA-binding</keyword>
<feature type="compositionally biased region" description="Basic and acidic residues" evidence="3">
    <location>
        <begin position="356"/>
        <end position="374"/>
    </location>
</feature>
<dbReference type="InterPro" id="IPR035979">
    <property type="entry name" value="RBD_domain_sf"/>
</dbReference>
<feature type="compositionally biased region" description="Basic and acidic residues" evidence="3">
    <location>
        <begin position="558"/>
        <end position="569"/>
    </location>
</feature>
<dbReference type="AlphaFoldDB" id="A0A438NEP1"/>
<dbReference type="PROSITE" id="PS50102">
    <property type="entry name" value="RRM"/>
    <property type="match status" value="1"/>
</dbReference>
<evidence type="ECO:0000256" key="3">
    <source>
        <dbReference type="SAM" id="MobiDB-lite"/>
    </source>
</evidence>
<evidence type="ECO:0000256" key="1">
    <source>
        <dbReference type="ARBA" id="ARBA00022884"/>
    </source>
</evidence>
<feature type="region of interest" description="Disordered" evidence="3">
    <location>
        <begin position="125"/>
        <end position="165"/>
    </location>
</feature>
<protein>
    <recommendedName>
        <fullName evidence="4">RRM domain-containing protein</fullName>
    </recommendedName>
</protein>
<organism evidence="5 6">
    <name type="scientific">Exophiala mesophila</name>
    <name type="common">Black yeast-like fungus</name>
    <dbReference type="NCBI Taxonomy" id="212818"/>
    <lineage>
        <taxon>Eukaryota</taxon>
        <taxon>Fungi</taxon>
        <taxon>Dikarya</taxon>
        <taxon>Ascomycota</taxon>
        <taxon>Pezizomycotina</taxon>
        <taxon>Eurotiomycetes</taxon>
        <taxon>Chaetothyriomycetidae</taxon>
        <taxon>Chaetothyriales</taxon>
        <taxon>Herpotrichiellaceae</taxon>
        <taxon>Exophiala</taxon>
    </lineage>
</organism>
<feature type="compositionally biased region" description="Polar residues" evidence="3">
    <location>
        <begin position="584"/>
        <end position="594"/>
    </location>
</feature>
<sequence>MSKTRKDSHSDWQTADARALFTDFIRPTYFGPLLNHGAYVGEGYFSTPLSFHLDLFSIQLLPPLQTWVPKRTKKCPSGPSYKMRTTALGLMKWRTCPYHVWTPRAAALTSPHATSLLTWFPTAASDSRPTYGSERRTFGPSSSGAGFSDRRDGYPPREQLPLPTQPPYTAHLANLSFDATQGDVNEFFKDCSVTNVRIVEDKLDRKPKGFGYVEFATLDGLKAALALSGSNLAGRQVRVSVAEPPKDRQDTRDFSDWSRKGPLPDVPQTQRRVSDRPPFAGRNLDPASDASNERNNRRGAYEQGDGKSRDFSNWERKGPLSPAAPAPLSLREGGRQQSKDGPGGFRKNSPAWGEGRSQDGSRPPRRDVTDKPAPERQPTASELDNQWRARMRPDAPAKAPTPEASEPSSPAPSAPAMRPKLNLQKRTVSEAVEQVQSPPADSKFSPFGAARPVDTATKEKEVEEKRQLALRQKKEADDKARAEKSEEKRLAREKAEAEKVKEPSSKEETAAKDDGETKDEETAQPTPKFDVLRRAGTESNDMVADDDVDDETETPQPTDDKAVKPREVVRNTPSRANGSWRGSKPSQGNETTTAAALEEDGWSTVSKPTKQRNNRRNAAPRAIAS</sequence>
<feature type="compositionally biased region" description="Low complexity" evidence="3">
    <location>
        <begin position="396"/>
        <end position="408"/>
    </location>
</feature>
<accession>A0A438NEP1</accession>
<feature type="compositionally biased region" description="Basic and acidic residues" evidence="3">
    <location>
        <begin position="456"/>
        <end position="515"/>
    </location>
</feature>
<name>A0A438NEP1_EXOME</name>
<evidence type="ECO:0000256" key="2">
    <source>
        <dbReference type="PROSITE-ProRule" id="PRU00176"/>
    </source>
</evidence>
<dbReference type="VEuPathDB" id="FungiDB:PV10_04778"/>
<feature type="compositionally biased region" description="Acidic residues" evidence="3">
    <location>
        <begin position="543"/>
        <end position="553"/>
    </location>
</feature>